<evidence type="ECO:0000256" key="6">
    <source>
        <dbReference type="ARBA" id="ARBA00022723"/>
    </source>
</evidence>
<keyword evidence="14" id="KW-1185">Reference proteome</keyword>
<dbReference type="SUPFAM" id="SSF53850">
    <property type="entry name" value="Periplasmic binding protein-like II"/>
    <property type="match status" value="1"/>
</dbReference>
<evidence type="ECO:0000313" key="14">
    <source>
        <dbReference type="Proteomes" id="UP001212841"/>
    </source>
</evidence>
<dbReference type="GO" id="GO:0046872">
    <property type="term" value="F:metal ion binding"/>
    <property type="evidence" value="ECO:0007669"/>
    <property type="project" value="UniProtKB-KW"/>
</dbReference>
<dbReference type="CDD" id="cd13650">
    <property type="entry name" value="PBP2_THI5"/>
    <property type="match status" value="1"/>
</dbReference>
<accession>A0AAD5SGT6</accession>
<comment type="caution">
    <text evidence="13">The sequence shown here is derived from an EMBL/GenBank/DDBJ whole genome shotgun (WGS) entry which is preliminary data.</text>
</comment>
<dbReference type="AlphaFoldDB" id="A0AAD5SGT6"/>
<dbReference type="Proteomes" id="UP001212841">
    <property type="component" value="Unassembled WGS sequence"/>
</dbReference>
<dbReference type="GO" id="GO:0016740">
    <property type="term" value="F:transferase activity"/>
    <property type="evidence" value="ECO:0007669"/>
    <property type="project" value="UniProtKB-KW"/>
</dbReference>
<evidence type="ECO:0000256" key="10">
    <source>
        <dbReference type="ARBA" id="ARBA00048179"/>
    </source>
</evidence>
<dbReference type="EMBL" id="JADGJD010000140">
    <property type="protein sequence ID" value="KAJ3054391.1"/>
    <property type="molecule type" value="Genomic_DNA"/>
</dbReference>
<evidence type="ECO:0000256" key="4">
    <source>
        <dbReference type="ARBA" id="ARBA00011738"/>
    </source>
</evidence>
<evidence type="ECO:0000256" key="11">
    <source>
        <dbReference type="RuleBase" id="RU367015"/>
    </source>
</evidence>
<dbReference type="GO" id="GO:0009228">
    <property type="term" value="P:thiamine biosynthetic process"/>
    <property type="evidence" value="ECO:0007669"/>
    <property type="project" value="UniProtKB-UniRule"/>
</dbReference>
<organism evidence="13 14">
    <name type="scientific">Rhizophlyctis rosea</name>
    <dbReference type="NCBI Taxonomy" id="64517"/>
    <lineage>
        <taxon>Eukaryota</taxon>
        <taxon>Fungi</taxon>
        <taxon>Fungi incertae sedis</taxon>
        <taxon>Chytridiomycota</taxon>
        <taxon>Chytridiomycota incertae sedis</taxon>
        <taxon>Chytridiomycetes</taxon>
        <taxon>Rhizophlyctidales</taxon>
        <taxon>Rhizophlyctidaceae</taxon>
        <taxon>Rhizophlyctis</taxon>
    </lineage>
</organism>
<evidence type="ECO:0000313" key="13">
    <source>
        <dbReference type="EMBL" id="KAJ3054391.1"/>
    </source>
</evidence>
<comment type="catalytic activity">
    <reaction evidence="10">
        <text>N(6)-(pyridoxal phosphate)-L-lysyl-[4-amino-5-hydroxymethyl-2-methylpyrimidine phosphate synthase] + L-histidyl-[4-amino-5-hydroxymethyl-2-methylpyrimidine phosphate synthase] + 2 Fe(3+) + 4 H2O = L-lysyl-[4-amino-5-hydroxymethyl-2-methylpyrimidine phosphate synthase] + (2S)-2-amino-5-hydroxy-4-oxopentanoyl-[4-amino-5-hydroxymethyl-2-methylpyrimidine phosphate synthase] + 4-amino-2-methyl-5-(phosphooxymethyl)pyrimidine + 3-oxopropanoate + 2 Fe(2+) + 2 H(+)</text>
        <dbReference type="Rhea" id="RHEA:65756"/>
        <dbReference type="Rhea" id="RHEA-COMP:16892"/>
        <dbReference type="Rhea" id="RHEA-COMP:16893"/>
        <dbReference type="Rhea" id="RHEA-COMP:16894"/>
        <dbReference type="Rhea" id="RHEA-COMP:16895"/>
        <dbReference type="ChEBI" id="CHEBI:15377"/>
        <dbReference type="ChEBI" id="CHEBI:15378"/>
        <dbReference type="ChEBI" id="CHEBI:29033"/>
        <dbReference type="ChEBI" id="CHEBI:29034"/>
        <dbReference type="ChEBI" id="CHEBI:29969"/>
        <dbReference type="ChEBI" id="CHEBI:29979"/>
        <dbReference type="ChEBI" id="CHEBI:33190"/>
        <dbReference type="ChEBI" id="CHEBI:58354"/>
        <dbReference type="ChEBI" id="CHEBI:143915"/>
        <dbReference type="ChEBI" id="CHEBI:157692"/>
    </reaction>
    <physiologicalReaction direction="left-to-right" evidence="10">
        <dbReference type="Rhea" id="RHEA:65757"/>
    </physiologicalReaction>
</comment>
<evidence type="ECO:0000256" key="2">
    <source>
        <dbReference type="ARBA" id="ARBA00004948"/>
    </source>
</evidence>
<dbReference type="PANTHER" id="PTHR31528:SF1">
    <property type="entry name" value="4-AMINO-5-HYDROXYMETHYL-2-METHYLPYRIMIDINE PHOSPHATE SYNTHASE THI11-RELATED"/>
    <property type="match status" value="1"/>
</dbReference>
<proteinExistence type="inferred from homology"/>
<comment type="subunit">
    <text evidence="4 11">Homodimer.</text>
</comment>
<protein>
    <recommendedName>
        <fullName evidence="11">4-amino-5-hydroxymethyl-2-methylpyrimidine phosphate synthase</fullName>
        <shortName evidence="11">HMP-P synthase</shortName>
        <shortName evidence="11">Hydroxymethylpyrimidine phosphate synthase</shortName>
    </recommendedName>
</protein>
<evidence type="ECO:0000256" key="5">
    <source>
        <dbReference type="ARBA" id="ARBA00022679"/>
    </source>
</evidence>
<comment type="pathway">
    <text evidence="2 11">Cofactor biosynthesis; thiamine diphosphate biosynthesis.</text>
</comment>
<dbReference type="Gene3D" id="3.40.190.10">
    <property type="entry name" value="Periplasmic binding protein-like II"/>
    <property type="match status" value="2"/>
</dbReference>
<keyword evidence="8 11" id="KW-0784">Thiamine biosynthesis</keyword>
<sequence>MSTEKITFLLNWAANAYHIPIYLAQKLGYFEQEGVKVAILEPSDPSDVTEIIGSGKIDLGCKAMIHTIAAKARGFDVTSVGTLLDEPFTGVVYIKSQGKITEDFESLRGKRIGYVGEFGKIIIDELTSHHNMTPSDYTAVRVGMNVADAIKRGVIDAGVGLENIQQVELEEWSVAEGRSKDDVGMLRIDELADLGCCCFCSVLYIANDAFIAANPDKVAAFMRAIKRATDFVVANPEEAWKTYVEIKPILGNDLNKKMFQRSLPYFSPSVKNVQRDWTKVTNYCKRLGIIDDKFKQNMTNAFVPPSDELDRAVEAEAKIAAADCGCAASEVVVR</sequence>
<feature type="domain" description="SsuA/THI5-like" evidence="12">
    <location>
        <begin position="15"/>
        <end position="239"/>
    </location>
</feature>
<evidence type="ECO:0000256" key="9">
    <source>
        <dbReference type="ARBA" id="ARBA00023004"/>
    </source>
</evidence>
<comment type="cofactor">
    <cofactor evidence="11">
        <name>Fe cation</name>
        <dbReference type="ChEBI" id="CHEBI:24875"/>
    </cofactor>
</comment>
<keyword evidence="7 11" id="KW-0663">Pyridoxal phosphate</keyword>
<dbReference type="PANTHER" id="PTHR31528">
    <property type="entry name" value="4-AMINO-5-HYDROXYMETHYL-2-METHYLPYRIMIDINE PHOSPHATE SYNTHASE THI11-RELATED"/>
    <property type="match status" value="1"/>
</dbReference>
<dbReference type="InterPro" id="IPR027939">
    <property type="entry name" value="NMT1/THI5"/>
</dbReference>
<gene>
    <name evidence="13" type="primary">NMT1</name>
    <name evidence="13" type="ORF">HK097_001941</name>
</gene>
<name>A0AAD5SGT6_9FUNG</name>
<comment type="similarity">
    <text evidence="3 11">Belongs to the NMT1/THI5 family.</text>
</comment>
<reference evidence="13" key="1">
    <citation type="submission" date="2020-05" db="EMBL/GenBank/DDBJ databases">
        <title>Phylogenomic resolution of chytrid fungi.</title>
        <authorList>
            <person name="Stajich J.E."/>
            <person name="Amses K."/>
            <person name="Simmons R."/>
            <person name="Seto K."/>
            <person name="Myers J."/>
            <person name="Bonds A."/>
            <person name="Quandt C.A."/>
            <person name="Barry K."/>
            <person name="Liu P."/>
            <person name="Grigoriev I."/>
            <person name="Longcore J.E."/>
            <person name="James T.Y."/>
        </authorList>
    </citation>
    <scope>NUCLEOTIDE SEQUENCE</scope>
    <source>
        <strain evidence="13">JEL0318</strain>
    </source>
</reference>
<keyword evidence="6" id="KW-0479">Metal-binding</keyword>
<evidence type="ECO:0000259" key="12">
    <source>
        <dbReference type="Pfam" id="PF09084"/>
    </source>
</evidence>
<evidence type="ECO:0000256" key="3">
    <source>
        <dbReference type="ARBA" id="ARBA00009406"/>
    </source>
</evidence>
<comment type="function">
    <text evidence="1 11">Responsible for the formation of the pyrimidine heterocycle in the thiamine biosynthesis pathway. Catalyzes the formation of hydroxymethylpyrimidine phosphate (HMP-P) from histidine and pyridoxal phosphate (PLP). The protein uses PLP and the active site histidine to form HMP-P, generating an inactive enzyme. The enzyme can only undergo a single turnover, which suggests it is a suicide enzyme.</text>
</comment>
<keyword evidence="5" id="KW-0808">Transferase</keyword>
<evidence type="ECO:0000256" key="7">
    <source>
        <dbReference type="ARBA" id="ARBA00022898"/>
    </source>
</evidence>
<dbReference type="Pfam" id="PF09084">
    <property type="entry name" value="NMT1"/>
    <property type="match status" value="1"/>
</dbReference>
<dbReference type="GO" id="GO:0009229">
    <property type="term" value="P:thiamine diphosphate biosynthetic process"/>
    <property type="evidence" value="ECO:0007669"/>
    <property type="project" value="UniProtKB-UniRule"/>
</dbReference>
<evidence type="ECO:0000256" key="8">
    <source>
        <dbReference type="ARBA" id="ARBA00022977"/>
    </source>
</evidence>
<dbReference type="InterPro" id="IPR015168">
    <property type="entry name" value="SsuA/THI5"/>
</dbReference>
<keyword evidence="9 11" id="KW-0408">Iron</keyword>
<evidence type="ECO:0000256" key="1">
    <source>
        <dbReference type="ARBA" id="ARBA00003469"/>
    </source>
</evidence>